<comment type="caution">
    <text evidence="1">The sequence shown here is derived from an EMBL/GenBank/DDBJ whole genome shotgun (WGS) entry which is preliminary data.</text>
</comment>
<organism evidence="1 2">
    <name type="scientific">Rhizobium rhizophilum</name>
    <dbReference type="NCBI Taxonomy" id="1850373"/>
    <lineage>
        <taxon>Bacteria</taxon>
        <taxon>Pseudomonadati</taxon>
        <taxon>Pseudomonadota</taxon>
        <taxon>Alphaproteobacteria</taxon>
        <taxon>Hyphomicrobiales</taxon>
        <taxon>Rhizobiaceae</taxon>
        <taxon>Rhizobium/Agrobacterium group</taxon>
        <taxon>Rhizobium</taxon>
    </lineage>
</organism>
<reference evidence="1 2" key="1">
    <citation type="submission" date="2019-04" db="EMBL/GenBank/DDBJ databases">
        <title>Genome sequence of strain 7209-2.</title>
        <authorList>
            <person name="Gao J."/>
            <person name="Sun J."/>
        </authorList>
    </citation>
    <scope>NUCLEOTIDE SEQUENCE [LARGE SCALE GENOMIC DNA]</scope>
    <source>
        <strain evidence="1 2">7209-2</strain>
    </source>
</reference>
<sequence>MSIRTPVLSIPLRSIKTPAVVGLLHYYRVDLGMGQKRLRNRYALVPEVDLRAFETRAVIDWLTVEVKLNRSSQFQWLQNEIEDFFDRPLYVRNDRPLPNDAATTFTIRVQEPAVLQVRKALARLEAKFGFTEPPKLFGIEISVDFTPSKPDDLARATMMRVLSNHLVVERDYLQAGLSRPRTVWGGRGKVLQLVDGSGVARQDPFTDGTVEIGGETADVRWRIMDKIVDRQNRAAGTHVDLPQDLRRARIEVTLNSWEIQQIGVSAFDKLAGVSFTTFQGRYFRFMLPTFPKQSTSKGRASEAIHAWTAQQRMTNFRQAGNLSISALDKQSVAHRLNLRKSERGTMKRLGLRIPKDLQEAKGRDGTFIAYEDLNERVREALRRLGNRVAADFASGL</sequence>
<protein>
    <submittedName>
        <fullName evidence="1">Uncharacterized protein</fullName>
    </submittedName>
</protein>
<name>A0ABY2QZ73_9HYPH</name>
<evidence type="ECO:0000313" key="1">
    <source>
        <dbReference type="EMBL" id="THV16733.1"/>
    </source>
</evidence>
<evidence type="ECO:0000313" key="2">
    <source>
        <dbReference type="Proteomes" id="UP000309667"/>
    </source>
</evidence>
<keyword evidence="2" id="KW-1185">Reference proteome</keyword>
<dbReference type="EMBL" id="STGT01000001">
    <property type="protein sequence ID" value="THV16733.1"/>
    <property type="molecule type" value="Genomic_DNA"/>
</dbReference>
<proteinExistence type="predicted"/>
<gene>
    <name evidence="1" type="ORF">E9677_01640</name>
</gene>
<accession>A0ABY2QZ73</accession>
<dbReference type="Proteomes" id="UP000309667">
    <property type="component" value="Unassembled WGS sequence"/>
</dbReference>
<dbReference type="RefSeq" id="WP_136556357.1">
    <property type="nucleotide sequence ID" value="NZ_STGT01000001.1"/>
</dbReference>